<evidence type="ECO:0000256" key="1">
    <source>
        <dbReference type="ARBA" id="ARBA00008136"/>
    </source>
</evidence>
<keyword evidence="5" id="KW-0190">Covalent protein-DNA linkage</keyword>
<protein>
    <recommendedName>
        <fullName evidence="8">Abasic site processing protein</fullName>
        <ecNumber evidence="8">3.4.-.-</ecNumber>
    </recommendedName>
</protein>
<dbReference type="Proteomes" id="UP000092698">
    <property type="component" value="Chromosome"/>
</dbReference>
<dbReference type="InterPro" id="IPR036590">
    <property type="entry name" value="SRAP-like"/>
</dbReference>
<dbReference type="KEGG" id="anh:A6F65_00774"/>
<dbReference type="SUPFAM" id="SSF143081">
    <property type="entry name" value="BB1717-like"/>
    <property type="match status" value="1"/>
</dbReference>
<dbReference type="PANTHER" id="PTHR13604">
    <property type="entry name" value="DC12-RELATED"/>
    <property type="match status" value="1"/>
</dbReference>
<dbReference type="OrthoDB" id="9782620at2"/>
<dbReference type="Pfam" id="PF02586">
    <property type="entry name" value="SRAP"/>
    <property type="match status" value="1"/>
</dbReference>
<dbReference type="GO" id="GO:0003697">
    <property type="term" value="F:single-stranded DNA binding"/>
    <property type="evidence" value="ECO:0007669"/>
    <property type="project" value="InterPro"/>
</dbReference>
<keyword evidence="4 8" id="KW-0378">Hydrolase</keyword>
<evidence type="ECO:0000256" key="2">
    <source>
        <dbReference type="ARBA" id="ARBA00022670"/>
    </source>
</evidence>
<dbReference type="Gene3D" id="3.90.1680.10">
    <property type="entry name" value="SOS response associated peptidase-like"/>
    <property type="match status" value="1"/>
</dbReference>
<dbReference type="AlphaFoldDB" id="A0A1C7D6K9"/>
<organism evidence="9 10">
    <name type="scientific">Paraurantiacibacter namhicola</name>
    <dbReference type="NCBI Taxonomy" id="645517"/>
    <lineage>
        <taxon>Bacteria</taxon>
        <taxon>Pseudomonadati</taxon>
        <taxon>Pseudomonadota</taxon>
        <taxon>Alphaproteobacteria</taxon>
        <taxon>Sphingomonadales</taxon>
        <taxon>Erythrobacteraceae</taxon>
        <taxon>Paraurantiacibacter</taxon>
    </lineage>
</organism>
<dbReference type="GO" id="GO:0106300">
    <property type="term" value="P:protein-DNA covalent cross-linking repair"/>
    <property type="evidence" value="ECO:0007669"/>
    <property type="project" value="InterPro"/>
</dbReference>
<dbReference type="PATRIC" id="fig|645517.4.peg.777"/>
<evidence type="ECO:0000256" key="8">
    <source>
        <dbReference type="RuleBase" id="RU364100"/>
    </source>
</evidence>
<evidence type="ECO:0000256" key="7">
    <source>
        <dbReference type="ARBA" id="ARBA00023239"/>
    </source>
</evidence>
<accession>A0A1C7D6K9</accession>
<keyword evidence="2 8" id="KW-0645">Protease</keyword>
<reference evidence="9 10" key="1">
    <citation type="submission" date="2016-07" db="EMBL/GenBank/DDBJ databases">
        <title>Complete genome sequence of Altererythrobacter namhicola JCM 16345T, containing esterase-encoding genes.</title>
        <authorList>
            <person name="Cheng H."/>
            <person name="Wu Y.-H."/>
            <person name="Jian S.-L."/>
            <person name="Huo Y.-Y."/>
            <person name="Wang C.-S."/>
            <person name="Xu X.-W."/>
        </authorList>
    </citation>
    <scope>NUCLEOTIDE SEQUENCE [LARGE SCALE GENOMIC DNA]</scope>
    <source>
        <strain evidence="9 10">JCM 16345</strain>
    </source>
</reference>
<sequence length="200" mass="22192">MCNLYRMANSAAEVANFFELVAATGSNVPGHVYPGTPGLVIVDGTVTSMTWGFPFAQVSKKTGKPLKPKPVNNARTDKLKSFFWRQSFEQRRCLIPLEAFAEAEGQRGAMTRTWMSMPGANMFTVAGIHRETDEWGAAYSMVMTDANAQMSAIHNRMPVILATAEARKIWQEGSPADAFDLCRPFEGELHIDRTDQRWAG</sequence>
<comment type="similarity">
    <text evidence="1 8">Belongs to the SOS response-associated peptidase family.</text>
</comment>
<evidence type="ECO:0000256" key="6">
    <source>
        <dbReference type="ARBA" id="ARBA00023125"/>
    </source>
</evidence>
<dbReference type="PANTHER" id="PTHR13604:SF0">
    <property type="entry name" value="ABASIC SITE PROCESSING PROTEIN HMCES"/>
    <property type="match status" value="1"/>
</dbReference>
<evidence type="ECO:0000256" key="5">
    <source>
        <dbReference type="ARBA" id="ARBA00023124"/>
    </source>
</evidence>
<keyword evidence="10" id="KW-1185">Reference proteome</keyword>
<dbReference type="InterPro" id="IPR003738">
    <property type="entry name" value="SRAP"/>
</dbReference>
<dbReference type="EC" id="3.4.-.-" evidence="8"/>
<dbReference type="GO" id="GO:0008233">
    <property type="term" value="F:peptidase activity"/>
    <property type="evidence" value="ECO:0007669"/>
    <property type="project" value="UniProtKB-KW"/>
</dbReference>
<gene>
    <name evidence="9" type="ORF">A6F65_00774</name>
</gene>
<keyword evidence="3" id="KW-0227">DNA damage</keyword>
<dbReference type="RefSeq" id="WP_067786131.1">
    <property type="nucleotide sequence ID" value="NZ_CP016545.1"/>
</dbReference>
<evidence type="ECO:0000256" key="3">
    <source>
        <dbReference type="ARBA" id="ARBA00022763"/>
    </source>
</evidence>
<dbReference type="GO" id="GO:0006508">
    <property type="term" value="P:proteolysis"/>
    <property type="evidence" value="ECO:0007669"/>
    <property type="project" value="UniProtKB-KW"/>
</dbReference>
<evidence type="ECO:0000313" key="9">
    <source>
        <dbReference type="EMBL" id="ANU07094.1"/>
    </source>
</evidence>
<keyword evidence="6" id="KW-0238">DNA-binding</keyword>
<name>A0A1C7D6K9_9SPHN</name>
<evidence type="ECO:0000313" key="10">
    <source>
        <dbReference type="Proteomes" id="UP000092698"/>
    </source>
</evidence>
<evidence type="ECO:0000256" key="4">
    <source>
        <dbReference type="ARBA" id="ARBA00022801"/>
    </source>
</evidence>
<dbReference type="GO" id="GO:0016829">
    <property type="term" value="F:lyase activity"/>
    <property type="evidence" value="ECO:0007669"/>
    <property type="project" value="UniProtKB-KW"/>
</dbReference>
<dbReference type="EMBL" id="CP016545">
    <property type="protein sequence ID" value="ANU07094.1"/>
    <property type="molecule type" value="Genomic_DNA"/>
</dbReference>
<proteinExistence type="inferred from homology"/>
<dbReference type="STRING" id="645517.A6F65_00774"/>
<keyword evidence="7" id="KW-0456">Lyase</keyword>